<gene>
    <name evidence="7" type="ORF">CEPIT_LOCUS5589</name>
</gene>
<evidence type="ECO:0000256" key="1">
    <source>
        <dbReference type="ARBA" id="ARBA00022527"/>
    </source>
</evidence>
<evidence type="ECO:0000256" key="5">
    <source>
        <dbReference type="ARBA" id="ARBA00022840"/>
    </source>
</evidence>
<keyword evidence="2" id="KW-0808">Transferase</keyword>
<evidence type="ECO:0000256" key="2">
    <source>
        <dbReference type="ARBA" id="ARBA00022679"/>
    </source>
</evidence>
<sequence length="325" mass="37017">MMGNTISCFKKTTTSTRDIYGRKMRIKTAGKDSNGTFILGYNCLTHSNVIIQKIYHSWANPEAARSEIMKETSVLMKLRHENIARLLHVEMGDMSLGLVYEHDDHCFFMEKRKIPVRDPHKIKTHLHQILSALAHCHSLNVLHRDLRPNHLLMDSKGNVKLAGFGWAVLEADKSATIMSGTLPVDPLPRNAPEYRPPEYFLTLEEWSEASDVWSVGCIFAEMVTQEPLFVNADGSLGYPGAQAHKILQVVGPPEEDQLLPGYTEMCRYPLSRPQYRRMDFAKMFPGLEESGIDLLSQMLRVEPSRRIKAKDALGHEYFHDLDKPK</sequence>
<dbReference type="InterPro" id="IPR000719">
    <property type="entry name" value="Prot_kinase_dom"/>
</dbReference>
<dbReference type="GO" id="GO:0005524">
    <property type="term" value="F:ATP binding"/>
    <property type="evidence" value="ECO:0007669"/>
    <property type="project" value="UniProtKB-KW"/>
</dbReference>
<name>A0AAV0CH21_9ASTE</name>
<keyword evidence="5" id="KW-0067">ATP-binding</keyword>
<dbReference type="PROSITE" id="PS50011">
    <property type="entry name" value="PROTEIN_KINASE_DOM"/>
    <property type="match status" value="1"/>
</dbReference>
<keyword evidence="8" id="KW-1185">Reference proteome</keyword>
<protein>
    <recommendedName>
        <fullName evidence="6">Protein kinase domain-containing protein</fullName>
    </recommendedName>
</protein>
<proteinExistence type="predicted"/>
<accession>A0AAV0CH21</accession>
<evidence type="ECO:0000259" key="6">
    <source>
        <dbReference type="PROSITE" id="PS50011"/>
    </source>
</evidence>
<dbReference type="Pfam" id="PF00069">
    <property type="entry name" value="Pkinase"/>
    <property type="match status" value="1"/>
</dbReference>
<keyword evidence="3" id="KW-0547">Nucleotide-binding</keyword>
<evidence type="ECO:0000256" key="3">
    <source>
        <dbReference type="ARBA" id="ARBA00022741"/>
    </source>
</evidence>
<comment type="caution">
    <text evidence="7">The sequence shown here is derived from an EMBL/GenBank/DDBJ whole genome shotgun (WGS) entry which is preliminary data.</text>
</comment>
<dbReference type="EMBL" id="CAMAPF010000029">
    <property type="protein sequence ID" value="CAH9075678.1"/>
    <property type="molecule type" value="Genomic_DNA"/>
</dbReference>
<dbReference type="AlphaFoldDB" id="A0AAV0CH21"/>
<keyword evidence="1" id="KW-0723">Serine/threonine-protein kinase</keyword>
<dbReference type="FunFam" id="1.10.510.10:FF:000624">
    <property type="entry name" value="Mitogen-activated protein kinase"/>
    <property type="match status" value="1"/>
</dbReference>
<dbReference type="InterPro" id="IPR050117">
    <property type="entry name" value="MAPK"/>
</dbReference>
<dbReference type="SUPFAM" id="SSF56112">
    <property type="entry name" value="Protein kinase-like (PK-like)"/>
    <property type="match status" value="1"/>
</dbReference>
<evidence type="ECO:0000313" key="8">
    <source>
        <dbReference type="Proteomes" id="UP001152523"/>
    </source>
</evidence>
<evidence type="ECO:0000256" key="4">
    <source>
        <dbReference type="ARBA" id="ARBA00022777"/>
    </source>
</evidence>
<feature type="domain" description="Protein kinase" evidence="6">
    <location>
        <begin position="23"/>
        <end position="318"/>
    </location>
</feature>
<keyword evidence="4" id="KW-0418">Kinase</keyword>
<dbReference type="InterPro" id="IPR011009">
    <property type="entry name" value="Kinase-like_dom_sf"/>
</dbReference>
<reference evidence="7" key="1">
    <citation type="submission" date="2022-07" db="EMBL/GenBank/DDBJ databases">
        <authorList>
            <person name="Macas J."/>
            <person name="Novak P."/>
            <person name="Neumann P."/>
        </authorList>
    </citation>
    <scope>NUCLEOTIDE SEQUENCE</scope>
</reference>
<dbReference type="PANTHER" id="PTHR24055">
    <property type="entry name" value="MITOGEN-ACTIVATED PROTEIN KINASE"/>
    <property type="match status" value="1"/>
</dbReference>
<dbReference type="GO" id="GO:0004674">
    <property type="term" value="F:protein serine/threonine kinase activity"/>
    <property type="evidence" value="ECO:0007669"/>
    <property type="project" value="UniProtKB-KW"/>
</dbReference>
<organism evidence="7 8">
    <name type="scientific">Cuscuta epithymum</name>
    <dbReference type="NCBI Taxonomy" id="186058"/>
    <lineage>
        <taxon>Eukaryota</taxon>
        <taxon>Viridiplantae</taxon>
        <taxon>Streptophyta</taxon>
        <taxon>Embryophyta</taxon>
        <taxon>Tracheophyta</taxon>
        <taxon>Spermatophyta</taxon>
        <taxon>Magnoliopsida</taxon>
        <taxon>eudicotyledons</taxon>
        <taxon>Gunneridae</taxon>
        <taxon>Pentapetalae</taxon>
        <taxon>asterids</taxon>
        <taxon>lamiids</taxon>
        <taxon>Solanales</taxon>
        <taxon>Convolvulaceae</taxon>
        <taxon>Cuscuteae</taxon>
        <taxon>Cuscuta</taxon>
        <taxon>Cuscuta subgen. Cuscuta</taxon>
    </lineage>
</organism>
<dbReference type="Proteomes" id="UP001152523">
    <property type="component" value="Unassembled WGS sequence"/>
</dbReference>
<evidence type="ECO:0000313" key="7">
    <source>
        <dbReference type="EMBL" id="CAH9075678.1"/>
    </source>
</evidence>
<dbReference type="Gene3D" id="3.30.200.20">
    <property type="entry name" value="Phosphorylase Kinase, domain 1"/>
    <property type="match status" value="1"/>
</dbReference>
<dbReference type="Gene3D" id="1.10.510.10">
    <property type="entry name" value="Transferase(Phosphotransferase) domain 1"/>
    <property type="match status" value="1"/>
</dbReference>